<dbReference type="Proteomes" id="UP000192708">
    <property type="component" value="Unassembled WGS sequence"/>
</dbReference>
<dbReference type="AlphaFoldDB" id="A0A1W2AGW3"/>
<evidence type="ECO:0000313" key="1">
    <source>
        <dbReference type="EMBL" id="SMC59732.1"/>
    </source>
</evidence>
<reference evidence="1 2" key="1">
    <citation type="submission" date="2017-04" db="EMBL/GenBank/DDBJ databases">
        <authorList>
            <person name="Afonso C.L."/>
            <person name="Miller P.J."/>
            <person name="Scott M.A."/>
            <person name="Spackman E."/>
            <person name="Goraichik I."/>
            <person name="Dimitrov K.M."/>
            <person name="Suarez D.L."/>
            <person name="Swayne D.E."/>
        </authorList>
    </citation>
    <scope>NUCLEOTIDE SEQUENCE [LARGE SCALE GENOMIC DNA]</scope>
    <source>
        <strain evidence="1 2">VK13</strain>
    </source>
</reference>
<protein>
    <submittedName>
        <fullName evidence="1">Uncharacterized protein</fullName>
    </submittedName>
</protein>
<organism evidence="1 2">
    <name type="scientific">Polynucleobacter kasalickyi</name>
    <dbReference type="NCBI Taxonomy" id="1938817"/>
    <lineage>
        <taxon>Bacteria</taxon>
        <taxon>Pseudomonadati</taxon>
        <taxon>Pseudomonadota</taxon>
        <taxon>Betaproteobacteria</taxon>
        <taxon>Burkholderiales</taxon>
        <taxon>Burkholderiaceae</taxon>
        <taxon>Polynucleobacter</taxon>
    </lineage>
</organism>
<evidence type="ECO:0000313" key="2">
    <source>
        <dbReference type="Proteomes" id="UP000192708"/>
    </source>
</evidence>
<gene>
    <name evidence="1" type="ORF">SAMN06296008_108141</name>
</gene>
<dbReference type="STRING" id="1938817.SAMN06296008_108141"/>
<proteinExistence type="predicted"/>
<accession>A0A1W2AGW3</accession>
<keyword evidence="2" id="KW-1185">Reference proteome</keyword>
<dbReference type="EMBL" id="FWXJ01000008">
    <property type="protein sequence ID" value="SMC59732.1"/>
    <property type="molecule type" value="Genomic_DNA"/>
</dbReference>
<sequence>MTYQIKKPTSHNWLSHKNTYKIIIKQAIIKLALYDLLPISLTTWLIKIARLCHE</sequence>
<name>A0A1W2AGW3_9BURK</name>